<dbReference type="EMBL" id="PDUG01000002">
    <property type="protein sequence ID" value="PIC49098.1"/>
    <property type="molecule type" value="Genomic_DNA"/>
</dbReference>
<evidence type="ECO:0000313" key="3">
    <source>
        <dbReference type="EMBL" id="PIC49098.1"/>
    </source>
</evidence>
<dbReference type="AlphaFoldDB" id="A0A2G5SGC7"/>
<evidence type="ECO:0000256" key="1">
    <source>
        <dbReference type="SAM" id="MobiDB-lite"/>
    </source>
</evidence>
<reference evidence="4" key="1">
    <citation type="submission" date="2017-10" db="EMBL/GenBank/DDBJ databases">
        <title>Rapid genome shrinkage in a self-fertile nematode reveals novel sperm competition proteins.</title>
        <authorList>
            <person name="Yin D."/>
            <person name="Schwarz E.M."/>
            <person name="Thomas C.G."/>
            <person name="Felde R.L."/>
            <person name="Korf I.F."/>
            <person name="Cutter A.D."/>
            <person name="Schartner C.M."/>
            <person name="Ralston E.J."/>
            <person name="Meyer B.J."/>
            <person name="Haag E.S."/>
        </authorList>
    </citation>
    <scope>NUCLEOTIDE SEQUENCE [LARGE SCALE GENOMIC DNA]</scope>
    <source>
        <strain evidence="4">JU1422</strain>
    </source>
</reference>
<gene>
    <name evidence="3" type="primary">Cnig_chr_II.g7815</name>
    <name evidence="3" type="ORF">B9Z55_007815</name>
    <name evidence="2" type="ORF">B9Z55_027144</name>
</gene>
<dbReference type="EMBL" id="PDUG01000008">
    <property type="protein sequence ID" value="PIC14128.1"/>
    <property type="molecule type" value="Genomic_DNA"/>
</dbReference>
<protein>
    <submittedName>
        <fullName evidence="2">Uncharacterized protein</fullName>
    </submittedName>
</protein>
<sequence>MSAENDENRESPSKRPKIDDGRIGVLPLTASRSRGPLHSLENNIDKDMTASINPSASSISHIVTTNDERAMTAEEGEERTADRRAMNTMDQVLLNTLQLRAHQEEATRVSAHITSDIKHTLHSLLDMSAVNRHILSKAIAEMSASNNNSVRLYDPQDTLTVYNTVFWEGPAIISADLHVQWTASSKDMSAFAHYKMEAGFATRSAYMETQPASQQHPDGTGLEEKIKDWTMTALNRYTIQEVITSKSVGPLTATGCPCIPQFMPVPAQHDMAARCRSRRMAQDFLLHMRHEIFNRPLSEVRSVRIFAGFNVHH</sequence>
<organism evidence="2 4">
    <name type="scientific">Caenorhabditis nigoni</name>
    <dbReference type="NCBI Taxonomy" id="1611254"/>
    <lineage>
        <taxon>Eukaryota</taxon>
        <taxon>Metazoa</taxon>
        <taxon>Ecdysozoa</taxon>
        <taxon>Nematoda</taxon>
        <taxon>Chromadorea</taxon>
        <taxon>Rhabditida</taxon>
        <taxon>Rhabditina</taxon>
        <taxon>Rhabditomorpha</taxon>
        <taxon>Rhabditoidea</taxon>
        <taxon>Rhabditidae</taxon>
        <taxon>Peloderinae</taxon>
        <taxon>Caenorhabditis</taxon>
    </lineage>
</organism>
<reference evidence="2" key="2">
    <citation type="journal article" date="2018" name="Science">
        <title>Rapid genome shrinkage in a self-fertile nematode reveals sperm competition proteins.</title>
        <authorList>
            <person name="Yin D."/>
            <person name="Schwarz E.M."/>
            <person name="Thomas C.G."/>
            <person name="Felde R.L."/>
            <person name="Korf I.F."/>
            <person name="Cutter A.D."/>
            <person name="Schartner C.M."/>
            <person name="Ralston E.J."/>
            <person name="Meyer B.J."/>
            <person name="Haag E.S."/>
        </authorList>
    </citation>
    <scope>NUCLEOTIDE SEQUENCE</scope>
    <source>
        <strain evidence="2">JU1422</strain>
    </source>
</reference>
<comment type="caution">
    <text evidence="2">The sequence shown here is derived from an EMBL/GenBank/DDBJ whole genome shotgun (WGS) entry which is preliminary data.</text>
</comment>
<name>A0A2G5SGC7_9PELO</name>
<feature type="compositionally biased region" description="Basic and acidic residues" evidence="1">
    <location>
        <begin position="1"/>
        <end position="22"/>
    </location>
</feature>
<dbReference type="Proteomes" id="UP000230233">
    <property type="component" value="Chromosome II"/>
</dbReference>
<evidence type="ECO:0000313" key="2">
    <source>
        <dbReference type="EMBL" id="PIC14128.1"/>
    </source>
</evidence>
<accession>A0A2G5SGC7</accession>
<proteinExistence type="predicted"/>
<evidence type="ECO:0000313" key="4">
    <source>
        <dbReference type="Proteomes" id="UP000230233"/>
    </source>
</evidence>
<feature type="region of interest" description="Disordered" evidence="1">
    <location>
        <begin position="1"/>
        <end position="24"/>
    </location>
</feature>
<keyword evidence="4" id="KW-1185">Reference proteome</keyword>